<dbReference type="RefSeq" id="WP_104755354.1">
    <property type="nucleotide sequence ID" value="NZ_JBHEEO010000015.1"/>
</dbReference>
<name>A0A2S7J110_9HYPH</name>
<sequence length="176" mass="19265">MFSIRLRTVSAALSVLLLAGAADAAPVPKTGPKTEDPVAIKAAAALPLSAEALEALYSGKTWKWKDGGGYFSADRHRFIAWTQKGRAWSYGQGSWYATNRGKLCLQAYWVNKMDGGSNITCFIHRAKDGVIYQKRSLGGSWYVFRSNPPRPTDEAAKLLRGDRISKGLAIMKAKAR</sequence>
<feature type="signal peptide" evidence="1">
    <location>
        <begin position="1"/>
        <end position="24"/>
    </location>
</feature>
<accession>A0A2S7J110</accession>
<evidence type="ECO:0008006" key="4">
    <source>
        <dbReference type="Google" id="ProtNLM"/>
    </source>
</evidence>
<dbReference type="Pfam" id="PF06191">
    <property type="entry name" value="DUF995"/>
    <property type="match status" value="1"/>
</dbReference>
<keyword evidence="3" id="KW-1185">Reference proteome</keyword>
<evidence type="ECO:0000313" key="3">
    <source>
        <dbReference type="Proteomes" id="UP000238493"/>
    </source>
</evidence>
<keyword evidence="1" id="KW-0732">Signal</keyword>
<evidence type="ECO:0000313" key="2">
    <source>
        <dbReference type="EMBL" id="PQA73944.1"/>
    </source>
</evidence>
<gene>
    <name evidence="2" type="ORF">C3731_09015</name>
</gene>
<dbReference type="AlphaFoldDB" id="A0A2S7J110"/>
<protein>
    <recommendedName>
        <fullName evidence="4">DUF995 domain-containing protein</fullName>
    </recommendedName>
</protein>
<organism evidence="2 3">
    <name type="scientific">Brucella oryzae</name>
    <dbReference type="NCBI Taxonomy" id="335286"/>
    <lineage>
        <taxon>Bacteria</taxon>
        <taxon>Pseudomonadati</taxon>
        <taxon>Pseudomonadota</taxon>
        <taxon>Alphaproteobacteria</taxon>
        <taxon>Hyphomicrobiales</taxon>
        <taxon>Brucellaceae</taxon>
        <taxon>Brucella/Ochrobactrum group</taxon>
        <taxon>Brucella</taxon>
    </lineage>
</organism>
<comment type="caution">
    <text evidence="2">The sequence shown here is derived from an EMBL/GenBank/DDBJ whole genome shotgun (WGS) entry which is preliminary data.</text>
</comment>
<evidence type="ECO:0000256" key="1">
    <source>
        <dbReference type="SAM" id="SignalP"/>
    </source>
</evidence>
<proteinExistence type="predicted"/>
<reference evidence="2 3" key="1">
    <citation type="submission" date="2018-02" db="EMBL/GenBank/DDBJ databases">
        <title>Draft genome sequence of Ochrobactrum oryzae found in Brazil.</title>
        <authorList>
            <person name="Cerdeira L."/>
            <person name="Andrade F."/>
            <person name="Zacariotto T."/>
            <person name="Barbosa B."/>
            <person name="Santos S."/>
            <person name="Cassetari V."/>
            <person name="Lincopan N."/>
        </authorList>
    </citation>
    <scope>NUCLEOTIDE SEQUENCE [LARGE SCALE GENOMIC DNA]</scope>
    <source>
        <strain evidence="2 3">OA447</strain>
    </source>
</reference>
<dbReference type="EMBL" id="PTRC01000014">
    <property type="protein sequence ID" value="PQA73944.1"/>
    <property type="molecule type" value="Genomic_DNA"/>
</dbReference>
<dbReference type="Proteomes" id="UP000238493">
    <property type="component" value="Unassembled WGS sequence"/>
</dbReference>
<dbReference type="OrthoDB" id="8071960at2"/>
<feature type="chain" id="PRO_5015412809" description="DUF995 domain-containing protein" evidence="1">
    <location>
        <begin position="25"/>
        <end position="176"/>
    </location>
</feature>
<dbReference type="InterPro" id="IPR009337">
    <property type="entry name" value="DUF995"/>
</dbReference>